<dbReference type="Pfam" id="PF23951">
    <property type="entry name" value="DUF7282"/>
    <property type="match status" value="1"/>
</dbReference>
<gene>
    <name evidence="2" type="ORF">A2955_02270</name>
</gene>
<evidence type="ECO:0000313" key="3">
    <source>
        <dbReference type="Proteomes" id="UP000177501"/>
    </source>
</evidence>
<proteinExistence type="predicted"/>
<dbReference type="EMBL" id="MGHA01000015">
    <property type="protein sequence ID" value="OGM60841.1"/>
    <property type="molecule type" value="Genomic_DNA"/>
</dbReference>
<dbReference type="AlphaFoldDB" id="A0A1F8B9W8"/>
<name>A0A1F8B9W8_9BACT</name>
<dbReference type="STRING" id="1802514.A2955_02270"/>
<protein>
    <recommendedName>
        <fullName evidence="1">DUF7282 domain-containing protein</fullName>
    </recommendedName>
</protein>
<evidence type="ECO:0000259" key="1">
    <source>
        <dbReference type="Pfam" id="PF23951"/>
    </source>
</evidence>
<evidence type="ECO:0000313" key="2">
    <source>
        <dbReference type="EMBL" id="OGM60841.1"/>
    </source>
</evidence>
<accession>A0A1F8B9W8</accession>
<organism evidence="2 3">
    <name type="scientific">Candidatus Woesebacteria bacterium RIFCSPLOWO2_01_FULL_37_19</name>
    <dbReference type="NCBI Taxonomy" id="1802514"/>
    <lineage>
        <taxon>Bacteria</taxon>
        <taxon>Candidatus Woeseibacteriota</taxon>
    </lineage>
</organism>
<reference evidence="2 3" key="1">
    <citation type="journal article" date="2016" name="Nat. Commun.">
        <title>Thousands of microbial genomes shed light on interconnected biogeochemical processes in an aquifer system.</title>
        <authorList>
            <person name="Anantharaman K."/>
            <person name="Brown C.T."/>
            <person name="Hug L.A."/>
            <person name="Sharon I."/>
            <person name="Castelle C.J."/>
            <person name="Probst A.J."/>
            <person name="Thomas B.C."/>
            <person name="Singh A."/>
            <person name="Wilkins M.J."/>
            <person name="Karaoz U."/>
            <person name="Brodie E.L."/>
            <person name="Williams K.H."/>
            <person name="Hubbard S.S."/>
            <person name="Banfield J.F."/>
        </authorList>
    </citation>
    <scope>NUCLEOTIDE SEQUENCE [LARGE SCALE GENOMIC DNA]</scope>
</reference>
<dbReference type="InterPro" id="IPR055706">
    <property type="entry name" value="Slg1/2_DUF7282"/>
</dbReference>
<dbReference type="Proteomes" id="UP000177501">
    <property type="component" value="Unassembled WGS sequence"/>
</dbReference>
<sequence length="166" mass="18220">MIKRVLLFTVLGIIIGTGAFLIQVQRGDIKLSDNEDKAVNEGTEEITETPTEEEILGDKIYYVVVPLVAGDIVEVESVKLLIPGYVVVYEKEDLESSSVLGVSSLLNPTLNNDIEVKLKRKIVNGETVYVGLNSDNGNKKFDSPSVDIPIMTRGAIPVRRKYVVGE</sequence>
<feature type="domain" description="DUF7282" evidence="1">
    <location>
        <begin position="69"/>
        <end position="158"/>
    </location>
</feature>
<comment type="caution">
    <text evidence="2">The sequence shown here is derived from an EMBL/GenBank/DDBJ whole genome shotgun (WGS) entry which is preliminary data.</text>
</comment>